<evidence type="ECO:0000313" key="2">
    <source>
        <dbReference type="EMBL" id="EAY22429.1"/>
    </source>
</evidence>
<dbReference type="VEuPathDB" id="TrichDB:TVAGG3_0508770"/>
<dbReference type="PANTHER" id="PTHR24410:SF23">
    <property type="entry name" value="BTB DOMAIN-CONTAINING PROTEIN-RELATED"/>
    <property type="match status" value="1"/>
</dbReference>
<sequence length="586" mass="66720">MNQEVLSTDRNPFKPLPCIFKSLLYNPLFSDFTLFLPNAPPGKKQYIPVHRFIFDVRCSFFHVFFERMPNEKTLTLCFPQWAAPDVFTVIEYIYTSEPINITNENIAAIAFISLIWDCSELIKLATDFIIHKIDPKYSLDTLNKLCNIIKHDAPAIQKLLNMVVNNIAIFNPDDFNELQFDLFESIINTVYSKRPEDIAAEALCNCIEHYFIANVDKLGKDEFRVLVQRFMMKTYHNGVITLYKHAIRLNWSIAHCEAKILHSWLHLDQNKLATIPVDRLAVILNENYLNCGSEDELFKFILLVHEVQPTADLTPIWKCLRVPALTEECKEKLKECGIAPQFVIDAINSAGRYIDFRRLPRARTHCLIIGAADNWALEDLKEFMGFAGFNPKNITAMRAAPDMDADFYKFHAILVFGFYKFPPSLSSKIATYVSDGGGLVVAFGAHRNDDFGIGEPILSMLPIEAFRQEIAEVCYVRAPTDSNFNDGVDIASEEKEQIFTGCKNMRMLFSVKEGASVISSWDDGVPFVVIQNRTEKHGTIIVFNASPVSNEIFPEQWSKHDKTMARILSNCIITASNKVFSKASKD</sequence>
<reference evidence="2" key="1">
    <citation type="submission" date="2006-10" db="EMBL/GenBank/DDBJ databases">
        <authorList>
            <person name="Amadeo P."/>
            <person name="Zhao Q."/>
            <person name="Wortman J."/>
            <person name="Fraser-Liggett C."/>
            <person name="Carlton J."/>
        </authorList>
    </citation>
    <scope>NUCLEOTIDE SEQUENCE</scope>
    <source>
        <strain evidence="2">G3</strain>
    </source>
</reference>
<gene>
    <name evidence="2" type="ORF">TVAG_379080</name>
</gene>
<proteinExistence type="predicted"/>
<evidence type="ECO:0000313" key="3">
    <source>
        <dbReference type="Proteomes" id="UP000001542"/>
    </source>
</evidence>
<organism evidence="2 3">
    <name type="scientific">Trichomonas vaginalis (strain ATCC PRA-98 / G3)</name>
    <dbReference type="NCBI Taxonomy" id="412133"/>
    <lineage>
        <taxon>Eukaryota</taxon>
        <taxon>Metamonada</taxon>
        <taxon>Parabasalia</taxon>
        <taxon>Trichomonadida</taxon>
        <taxon>Trichomonadidae</taxon>
        <taxon>Trichomonas</taxon>
    </lineage>
</organism>
<name>A2DB99_TRIV3</name>
<dbReference type="Gene3D" id="3.30.710.10">
    <property type="entry name" value="Potassium Channel Kv1.1, Chain A"/>
    <property type="match status" value="1"/>
</dbReference>
<dbReference type="Pfam" id="PF00651">
    <property type="entry name" value="BTB"/>
    <property type="match status" value="1"/>
</dbReference>
<feature type="domain" description="BTB" evidence="1">
    <location>
        <begin position="30"/>
        <end position="97"/>
    </location>
</feature>
<dbReference type="RefSeq" id="XP_001583415.1">
    <property type="nucleotide sequence ID" value="XM_001583365.1"/>
</dbReference>
<dbReference type="InterPro" id="IPR029062">
    <property type="entry name" value="Class_I_gatase-like"/>
</dbReference>
<dbReference type="KEGG" id="tva:5467984"/>
<dbReference type="PANTHER" id="PTHR24410">
    <property type="entry name" value="HL07962P-RELATED"/>
    <property type="match status" value="1"/>
</dbReference>
<evidence type="ECO:0000259" key="1">
    <source>
        <dbReference type="PROSITE" id="PS50097"/>
    </source>
</evidence>
<dbReference type="AlphaFoldDB" id="A2DB99"/>
<dbReference type="VEuPathDB" id="TrichDB:TVAG_379080"/>
<dbReference type="SMR" id="A2DB99"/>
<dbReference type="InterPro" id="IPR000210">
    <property type="entry name" value="BTB/POZ_dom"/>
</dbReference>
<dbReference type="CDD" id="cd18186">
    <property type="entry name" value="BTB_POZ_ZBTB_KLHL-like"/>
    <property type="match status" value="1"/>
</dbReference>
<dbReference type="Proteomes" id="UP000001542">
    <property type="component" value="Unassembled WGS sequence"/>
</dbReference>
<dbReference type="Gene3D" id="3.40.50.880">
    <property type="match status" value="1"/>
</dbReference>
<keyword evidence="3" id="KW-1185">Reference proteome</keyword>
<protein>
    <recommendedName>
        <fullName evidence="1">BTB domain-containing protein</fullName>
    </recommendedName>
</protein>
<dbReference type="InterPro" id="IPR051481">
    <property type="entry name" value="BTB-POZ/Galectin-3-binding"/>
</dbReference>
<dbReference type="InParanoid" id="A2DB99"/>
<reference evidence="2" key="2">
    <citation type="journal article" date="2007" name="Science">
        <title>Draft genome sequence of the sexually transmitted pathogen Trichomonas vaginalis.</title>
        <authorList>
            <person name="Carlton J.M."/>
            <person name="Hirt R.P."/>
            <person name="Silva J.C."/>
            <person name="Delcher A.L."/>
            <person name="Schatz M."/>
            <person name="Zhao Q."/>
            <person name="Wortman J.R."/>
            <person name="Bidwell S.L."/>
            <person name="Alsmark U.C.M."/>
            <person name="Besteiro S."/>
            <person name="Sicheritz-Ponten T."/>
            <person name="Noel C.J."/>
            <person name="Dacks J.B."/>
            <person name="Foster P.G."/>
            <person name="Simillion C."/>
            <person name="Van de Peer Y."/>
            <person name="Miranda-Saavedra D."/>
            <person name="Barton G.J."/>
            <person name="Westrop G.D."/>
            <person name="Mueller S."/>
            <person name="Dessi D."/>
            <person name="Fiori P.L."/>
            <person name="Ren Q."/>
            <person name="Paulsen I."/>
            <person name="Zhang H."/>
            <person name="Bastida-Corcuera F.D."/>
            <person name="Simoes-Barbosa A."/>
            <person name="Brown M.T."/>
            <person name="Hayes R.D."/>
            <person name="Mukherjee M."/>
            <person name="Okumura C.Y."/>
            <person name="Schneider R."/>
            <person name="Smith A.J."/>
            <person name="Vanacova S."/>
            <person name="Villalvazo M."/>
            <person name="Haas B.J."/>
            <person name="Pertea M."/>
            <person name="Feldblyum T.V."/>
            <person name="Utterback T.R."/>
            <person name="Shu C.L."/>
            <person name="Osoegawa K."/>
            <person name="de Jong P.J."/>
            <person name="Hrdy I."/>
            <person name="Horvathova L."/>
            <person name="Zubacova Z."/>
            <person name="Dolezal P."/>
            <person name="Malik S.B."/>
            <person name="Logsdon J.M. Jr."/>
            <person name="Henze K."/>
            <person name="Gupta A."/>
            <person name="Wang C.C."/>
            <person name="Dunne R.L."/>
            <person name="Upcroft J.A."/>
            <person name="Upcroft P."/>
            <person name="White O."/>
            <person name="Salzberg S.L."/>
            <person name="Tang P."/>
            <person name="Chiu C.-H."/>
            <person name="Lee Y.-S."/>
            <person name="Embley T.M."/>
            <person name="Coombs G.H."/>
            <person name="Mottram J.C."/>
            <person name="Tachezy J."/>
            <person name="Fraser-Liggett C.M."/>
            <person name="Johnson P.J."/>
        </authorList>
    </citation>
    <scope>NUCLEOTIDE SEQUENCE [LARGE SCALE GENOMIC DNA]</scope>
    <source>
        <strain evidence="2">G3</strain>
    </source>
</reference>
<dbReference type="EMBL" id="DS113184">
    <property type="protein sequence ID" value="EAY22429.1"/>
    <property type="molecule type" value="Genomic_DNA"/>
</dbReference>
<dbReference type="SUPFAM" id="SSF54695">
    <property type="entry name" value="POZ domain"/>
    <property type="match status" value="1"/>
</dbReference>
<dbReference type="OrthoDB" id="10499244at2759"/>
<dbReference type="SUPFAM" id="SSF52317">
    <property type="entry name" value="Class I glutamine amidotransferase-like"/>
    <property type="match status" value="1"/>
</dbReference>
<accession>A2DB99</accession>
<dbReference type="InterPro" id="IPR011333">
    <property type="entry name" value="SKP1/BTB/POZ_sf"/>
</dbReference>
<dbReference type="PROSITE" id="PS50097">
    <property type="entry name" value="BTB"/>
    <property type="match status" value="1"/>
</dbReference>